<evidence type="ECO:0000256" key="17">
    <source>
        <dbReference type="ARBA" id="ARBA00061233"/>
    </source>
</evidence>
<evidence type="ECO:0000256" key="12">
    <source>
        <dbReference type="ARBA" id="ARBA00022989"/>
    </source>
</evidence>
<dbReference type="GO" id="GO:0005743">
    <property type="term" value="C:mitochondrial inner membrane"/>
    <property type="evidence" value="ECO:0007669"/>
    <property type="project" value="UniProtKB-SubCell"/>
</dbReference>
<organism evidence="23">
    <name type="scientific">Fukomys sp. PAVD-2007</name>
    <dbReference type="NCBI Taxonomy" id="423611"/>
    <lineage>
        <taxon>Eukaryota</taxon>
        <taxon>Metazoa</taxon>
        <taxon>Chordata</taxon>
        <taxon>Craniata</taxon>
        <taxon>Vertebrata</taxon>
        <taxon>Euteleostomi</taxon>
        <taxon>Mammalia</taxon>
        <taxon>Eutheria</taxon>
        <taxon>Euarchontoglires</taxon>
        <taxon>Glires</taxon>
        <taxon>Rodentia</taxon>
        <taxon>Hystricomorpha</taxon>
        <taxon>Bathyergidae</taxon>
        <taxon>Fukomys</taxon>
    </lineage>
</organism>
<dbReference type="GO" id="GO:0016491">
    <property type="term" value="F:oxidoreductase activity"/>
    <property type="evidence" value="ECO:0007669"/>
    <property type="project" value="UniProtKB-UniRule"/>
</dbReference>
<dbReference type="InterPro" id="IPR005798">
    <property type="entry name" value="Cyt_b/b6_C"/>
</dbReference>
<evidence type="ECO:0000256" key="2">
    <source>
        <dbReference type="ARBA" id="ARBA00004448"/>
    </source>
</evidence>
<dbReference type="PROSITE" id="PS51002">
    <property type="entry name" value="CYTB_NTER"/>
    <property type="match status" value="1"/>
</dbReference>
<dbReference type="InterPro" id="IPR027387">
    <property type="entry name" value="Cytb/b6-like_sf"/>
</dbReference>
<feature type="transmembrane region" description="Helical" evidence="20">
    <location>
        <begin position="78"/>
        <end position="98"/>
    </location>
</feature>
<keyword evidence="11 20" id="KW-0249">Electron transport</keyword>
<evidence type="ECO:0000313" key="24">
    <source>
        <dbReference type="EMBL" id="ABN15058.1"/>
    </source>
</evidence>
<keyword evidence="9 19" id="KW-0479">Metal-binding</keyword>
<gene>
    <name evidence="23" type="primary">Cytb</name>
</gene>
<evidence type="ECO:0000259" key="21">
    <source>
        <dbReference type="PROSITE" id="PS51002"/>
    </source>
</evidence>
<comment type="similarity">
    <text evidence="17 20">Belongs to the cytochrome b family.</text>
</comment>
<accession>A8BGT5</accession>
<dbReference type="EMBL" id="EF043486">
    <property type="protein sequence ID" value="ABN15058.1"/>
    <property type="molecule type" value="Genomic_DNA"/>
</dbReference>
<dbReference type="InterPro" id="IPR048259">
    <property type="entry name" value="Cytochrome_b_N_euk/bac"/>
</dbReference>
<evidence type="ECO:0000256" key="10">
    <source>
        <dbReference type="ARBA" id="ARBA00022792"/>
    </source>
</evidence>
<feature type="domain" description="Cytochrome b/b6 C-terminal region profile" evidence="22">
    <location>
        <begin position="210"/>
        <end position="379"/>
    </location>
</feature>
<dbReference type="CDD" id="cd00290">
    <property type="entry name" value="cytochrome_b_C"/>
    <property type="match status" value="1"/>
</dbReference>
<evidence type="ECO:0000256" key="15">
    <source>
        <dbReference type="ARBA" id="ARBA00023128"/>
    </source>
</evidence>
<feature type="binding site" evidence="18">
    <location>
        <position position="201"/>
    </location>
    <ligand>
        <name>a ubiquinone</name>
        <dbReference type="ChEBI" id="CHEBI:16389"/>
    </ligand>
</feature>
<protein>
    <recommendedName>
        <fullName evidence="4 20">Cytochrome b</fullName>
    </recommendedName>
</protein>
<dbReference type="InterPro" id="IPR048260">
    <property type="entry name" value="Cytochrome_b_C_euk/bac"/>
</dbReference>
<dbReference type="GO" id="GO:0008121">
    <property type="term" value="F:quinol-cytochrome-c reductase activity"/>
    <property type="evidence" value="ECO:0007669"/>
    <property type="project" value="InterPro"/>
</dbReference>
<keyword evidence="14" id="KW-0830">Ubiquinone</keyword>
<keyword evidence="13 19" id="KW-0408">Iron</keyword>
<keyword evidence="5 20" id="KW-0813">Transport</keyword>
<dbReference type="GO" id="GO:0006122">
    <property type="term" value="P:mitochondrial electron transport, ubiquinol to cytochrome c"/>
    <property type="evidence" value="ECO:0007669"/>
    <property type="project" value="TreeGrafter"/>
</dbReference>
<feature type="binding site" description="axial binding residue" evidence="19">
    <location>
        <position position="83"/>
    </location>
    <ligand>
        <name>heme b</name>
        <dbReference type="ChEBI" id="CHEBI:60344"/>
        <label>b562</label>
    </ligand>
    <ligandPart>
        <name>Fe</name>
        <dbReference type="ChEBI" id="CHEBI:18248"/>
    </ligandPart>
</feature>
<geneLocation type="mitochondrion" evidence="23"/>
<keyword evidence="12 20" id="KW-1133">Transmembrane helix</keyword>
<dbReference type="Gene3D" id="1.20.810.10">
    <property type="entry name" value="Cytochrome Bc1 Complex, Chain C"/>
    <property type="match status" value="1"/>
</dbReference>
<comment type="cofactor">
    <cofactor evidence="20">
        <name>heme b</name>
        <dbReference type="ChEBI" id="CHEBI:60344"/>
    </cofactor>
    <text evidence="20">Binds 2 heme groups non-covalently.</text>
</comment>
<feature type="domain" description="Cytochrome b/b6 N-terminal region profile" evidence="21">
    <location>
        <begin position="1"/>
        <end position="209"/>
    </location>
</feature>
<evidence type="ECO:0000256" key="5">
    <source>
        <dbReference type="ARBA" id="ARBA00022448"/>
    </source>
</evidence>
<dbReference type="PANTHER" id="PTHR19271">
    <property type="entry name" value="CYTOCHROME B"/>
    <property type="match status" value="1"/>
</dbReference>
<feature type="transmembrane region" description="Helical" evidence="20">
    <location>
        <begin position="113"/>
        <end position="133"/>
    </location>
</feature>
<dbReference type="PIRSF" id="PIRSF038885">
    <property type="entry name" value="COB"/>
    <property type="match status" value="1"/>
</dbReference>
<reference evidence="23" key="2">
    <citation type="journal article" date="2007" name="Mol. Phylogenet. Evol.">
        <title>Cytochrome b sequence analysis reveals differential molecular evolution in African mole-rats of the chromosomally hyperdiverse genus Fukomys (Bathyergidae, Rodentia) from the Zambezian region.</title>
        <authorList>
            <person name="Van Daele P.A."/>
            <person name="Verheyen E."/>
            <person name="Brunain M."/>
            <person name="Adriaens D."/>
        </authorList>
    </citation>
    <scope>NUCLEOTIDE SEQUENCE</scope>
    <source>
        <strain evidence="23">146</strain>
        <strain evidence="24">201</strain>
    </source>
</reference>
<feature type="transmembrane region" description="Helical" evidence="20">
    <location>
        <begin position="288"/>
        <end position="307"/>
    </location>
</feature>
<evidence type="ECO:0000256" key="13">
    <source>
        <dbReference type="ARBA" id="ARBA00023004"/>
    </source>
</evidence>
<feature type="transmembrane region" description="Helical" evidence="20">
    <location>
        <begin position="345"/>
        <end position="369"/>
    </location>
</feature>
<feature type="transmembrane region" description="Helical" evidence="20">
    <location>
        <begin position="229"/>
        <end position="246"/>
    </location>
</feature>
<evidence type="ECO:0000313" key="23">
    <source>
        <dbReference type="EMBL" id="ABN15055.1"/>
    </source>
</evidence>
<comment type="cofactor">
    <cofactor evidence="19">
        <name>heme</name>
        <dbReference type="ChEBI" id="CHEBI:30413"/>
    </cofactor>
    <text evidence="19">Binds 2 heme groups non-covalently.</text>
</comment>
<evidence type="ECO:0000256" key="3">
    <source>
        <dbReference type="ARBA" id="ARBA00011088"/>
    </source>
</evidence>
<evidence type="ECO:0000256" key="18">
    <source>
        <dbReference type="PIRSR" id="PIRSR038885-1"/>
    </source>
</evidence>
<feature type="transmembrane region" description="Helical" evidence="20">
    <location>
        <begin position="319"/>
        <end position="339"/>
    </location>
</feature>
<feature type="transmembrane region" description="Helical" evidence="20">
    <location>
        <begin position="145"/>
        <end position="166"/>
    </location>
</feature>
<dbReference type="InterPro" id="IPR030689">
    <property type="entry name" value="Cytochrome_b"/>
</dbReference>
<dbReference type="Pfam" id="PF00032">
    <property type="entry name" value="Cytochrom_B_C"/>
    <property type="match status" value="1"/>
</dbReference>
<dbReference type="GO" id="GO:0046872">
    <property type="term" value="F:metal ion binding"/>
    <property type="evidence" value="ECO:0007669"/>
    <property type="project" value="UniProtKB-UniRule"/>
</dbReference>
<dbReference type="Pfam" id="PF00033">
    <property type="entry name" value="Cytochrome_B"/>
    <property type="match status" value="1"/>
</dbReference>
<keyword evidence="10" id="KW-0999">Mitochondrion inner membrane</keyword>
<evidence type="ECO:0000256" key="19">
    <source>
        <dbReference type="PIRSR" id="PIRSR038885-2"/>
    </source>
</evidence>
<evidence type="ECO:0000256" key="4">
    <source>
        <dbReference type="ARBA" id="ARBA00013531"/>
    </source>
</evidence>
<evidence type="ECO:0000256" key="1">
    <source>
        <dbReference type="ARBA" id="ARBA00002566"/>
    </source>
</evidence>
<evidence type="ECO:0000256" key="6">
    <source>
        <dbReference type="ARBA" id="ARBA00022617"/>
    </source>
</evidence>
<keyword evidence="7 20" id="KW-0679">Respiratory chain</keyword>
<dbReference type="EMBL" id="EF043483">
    <property type="protein sequence ID" value="ABN15055.1"/>
    <property type="molecule type" value="Genomic_DNA"/>
</dbReference>
<evidence type="ECO:0000256" key="8">
    <source>
        <dbReference type="ARBA" id="ARBA00022692"/>
    </source>
</evidence>
<dbReference type="SUPFAM" id="SSF81648">
    <property type="entry name" value="a domain/subunit of cytochrome bc1 complex (Ubiquinol-cytochrome c reductase)"/>
    <property type="match status" value="1"/>
</dbReference>
<keyword evidence="8 20" id="KW-0812">Transmembrane</keyword>
<comment type="subunit">
    <text evidence="3">The cytochrome bc1 complex contains 11 subunits: 3 respiratory subunits (MT-CYB, CYC1 and UQCRFS1), 2 core proteins (UQCRC1 and UQCRC2) and 6 low-molecular weight proteins (UQCRH/QCR6, UQCRB/QCR7, UQCRQ/QCR8, UQCR10/QCR9, UQCR11/QCR10 and a cleavage product of UQCRFS1). This cytochrome bc1 complex then forms a dimer.</text>
</comment>
<name>A8BGT5_9HYST</name>
<feature type="transmembrane region" description="Helical" evidence="20">
    <location>
        <begin position="30"/>
        <end position="57"/>
    </location>
</feature>
<keyword evidence="16 20" id="KW-0472">Membrane</keyword>
<sequence length="379" mass="43128">MTNIRKSHPLMKIINHSFIDLPTPSNISSWWNFGSLLGICLVLQIVTGLFLAMHYTADTTTAFSSVVHICRDVNYGWLIRYMHANGASMFFICLYVHMGRGIYYGSYMFTETWNMGIILLFSVMATAFMGYVLPWGQMSFWGATVITNLLSAIPYIGTSLVEWIWGGFSVDKATLTRFFAFHFILPFIITALTVVHLLFLHETGSNNPSGIDSDSDKIPFHPYYTIKDFMGFLFVLVILLALVLFSPDLLGDPDNYTPANPLNTPPHIKPEWYFLFAYAILRSIPNKLGGVLALVLSIMILIIMPLLHTSKQRSMMFRPMSQCLFWILVANLLTLTWIGSQPVEYPYILIGQLSSMLYFTIILILMPLVGMMENKMLKW</sequence>
<dbReference type="PANTHER" id="PTHR19271:SF16">
    <property type="entry name" value="CYTOCHROME B"/>
    <property type="match status" value="1"/>
</dbReference>
<dbReference type="FunFam" id="1.20.810.10:FF:000002">
    <property type="entry name" value="Cytochrome b"/>
    <property type="match status" value="1"/>
</dbReference>
<dbReference type="InterPro" id="IPR016174">
    <property type="entry name" value="Di-haem_cyt_TM"/>
</dbReference>
<feature type="binding site" description="axial binding residue" evidence="19">
    <location>
        <position position="182"/>
    </location>
    <ligand>
        <name>heme b</name>
        <dbReference type="ChEBI" id="CHEBI:60344"/>
        <label>b562</label>
    </ligand>
    <ligandPart>
        <name>Fe</name>
        <dbReference type="ChEBI" id="CHEBI:18248"/>
    </ligandPart>
</feature>
<proteinExistence type="inferred from homology"/>
<evidence type="ECO:0000256" key="14">
    <source>
        <dbReference type="ARBA" id="ARBA00023075"/>
    </source>
</evidence>
<evidence type="ECO:0000256" key="20">
    <source>
        <dbReference type="RuleBase" id="RU362117"/>
    </source>
</evidence>
<feature type="transmembrane region" description="Helical" evidence="20">
    <location>
        <begin position="178"/>
        <end position="200"/>
    </location>
</feature>
<dbReference type="GO" id="GO:0045275">
    <property type="term" value="C:respiratory chain complex III"/>
    <property type="evidence" value="ECO:0007669"/>
    <property type="project" value="InterPro"/>
</dbReference>
<evidence type="ECO:0000256" key="16">
    <source>
        <dbReference type="ARBA" id="ARBA00023136"/>
    </source>
</evidence>
<keyword evidence="6 19" id="KW-0349">Heme</keyword>
<comment type="function">
    <text evidence="1 20">Component of the ubiquinol-cytochrome c reductase complex (complex III or cytochrome b-c1 complex) that is part of the mitochondrial respiratory chain. The b-c1 complex mediates electron transfer from ubiquinol to cytochrome c. Contributes to the generation of a proton gradient across the mitochondrial membrane that is then used for ATP synthesis.</text>
</comment>
<feature type="binding site" description="axial binding residue" evidence="19">
    <location>
        <position position="196"/>
    </location>
    <ligand>
        <name>heme b</name>
        <dbReference type="ChEBI" id="CHEBI:60344"/>
        <label>b566</label>
    </ligand>
    <ligandPart>
        <name>Fe</name>
        <dbReference type="ChEBI" id="CHEBI:18248"/>
    </ligandPart>
</feature>
<evidence type="ECO:0000256" key="9">
    <source>
        <dbReference type="ARBA" id="ARBA00022723"/>
    </source>
</evidence>
<keyword evidence="15 20" id="KW-0496">Mitochondrion</keyword>
<comment type="subcellular location">
    <subcellularLocation>
        <location evidence="2">Mitochondrion inner membrane</location>
        <topology evidence="2">Multi-pass membrane protein</topology>
    </subcellularLocation>
</comment>
<evidence type="ECO:0000256" key="7">
    <source>
        <dbReference type="ARBA" id="ARBA00022660"/>
    </source>
</evidence>
<dbReference type="CDD" id="cd00284">
    <property type="entry name" value="Cytochrome_b_N"/>
    <property type="match status" value="1"/>
</dbReference>
<evidence type="ECO:0000256" key="11">
    <source>
        <dbReference type="ARBA" id="ARBA00022982"/>
    </source>
</evidence>
<dbReference type="SUPFAM" id="SSF81342">
    <property type="entry name" value="Transmembrane di-heme cytochromes"/>
    <property type="match status" value="1"/>
</dbReference>
<evidence type="ECO:0000259" key="22">
    <source>
        <dbReference type="PROSITE" id="PS51003"/>
    </source>
</evidence>
<dbReference type="AlphaFoldDB" id="A8BGT5"/>
<dbReference type="InterPro" id="IPR005797">
    <property type="entry name" value="Cyt_b/b6_N"/>
</dbReference>
<dbReference type="InterPro" id="IPR036150">
    <property type="entry name" value="Cyt_b/b6_C_sf"/>
</dbReference>
<reference evidence="23" key="1">
    <citation type="submission" date="2006-10" db="EMBL/GenBank/DDBJ databases">
        <authorList>
            <person name="Van Daele P.A.A.G."/>
            <person name="Verheyen E."/>
            <person name="Brunain M."/>
            <person name="Adriaens D."/>
        </authorList>
    </citation>
    <scope>NUCLEOTIDE SEQUENCE</scope>
    <source>
        <strain evidence="23">146</strain>
        <strain evidence="24">201</strain>
    </source>
</reference>
<dbReference type="PROSITE" id="PS51003">
    <property type="entry name" value="CYTB_CTER"/>
    <property type="match status" value="1"/>
</dbReference>
<feature type="binding site" description="axial binding residue" evidence="19">
    <location>
        <position position="97"/>
    </location>
    <ligand>
        <name>heme b</name>
        <dbReference type="ChEBI" id="CHEBI:60344"/>
        <label>b566</label>
    </ligand>
    <ligandPart>
        <name>Fe</name>
        <dbReference type="ChEBI" id="CHEBI:18248"/>
    </ligandPart>
</feature>